<feature type="transmembrane region" description="Helical" evidence="1">
    <location>
        <begin position="322"/>
        <end position="342"/>
    </location>
</feature>
<sequence length="494" mass="56336">MNFHKKEKITIYLFFALLFIATVMFFMTIHPVTIISGDDWGNLSLNREAYPQWGAANPIKVTPELSFPWIGMISTYLIMPFGFGFLEAISHTTAIFISFLVSLFLLQLFLLMRDKLKVGLYNSLLMVSVYYLCIFGALRTSSDNQSLYLLWEVNITCFYHYITPALINSSLVLYFMRNEGSLSYDDLKKRGSIYVGWLILASYICIFSSLFANVFFAVYCGVSILTSFIKNSYSLIKTLKEKPFHTFILLLWLVSVVYEINGGRAQSIGSSDLDVNGAVNFFISLIEKSQPLFIVFILTFLLLGAFFFYKEKERKENNDFKYAFLVCTVSCAITFVALILICARAGGYYTSRPVVMWGVFMYIIISALISMGYLITNYKIINYVMPIIIISLINKTISQDTSLKESNNLDLKYNIALAISQNIIDQVVYADKNNIRKINLIVPKGDNNDNWPFPIYEGPSINRVLKIYGIIRNDIDITVIPDESLNHKLGIPFS</sequence>
<evidence type="ECO:0008006" key="4">
    <source>
        <dbReference type="Google" id="ProtNLM"/>
    </source>
</evidence>
<feature type="transmembrane region" description="Helical" evidence="1">
    <location>
        <begin position="88"/>
        <end position="111"/>
    </location>
</feature>
<reference evidence="2 3" key="1">
    <citation type="submission" date="2021-03" db="EMBL/GenBank/DDBJ databases">
        <title>Complete Genome Sequence Data of Xenorhabdus budapestensis strain C72, a Candidate Biological Control Agent, from China.</title>
        <authorList>
            <person name="LI B."/>
            <person name="WANG S."/>
            <person name="QIU D."/>
        </authorList>
    </citation>
    <scope>NUCLEOTIDE SEQUENCE [LARGE SCALE GENOMIC DNA]</scope>
    <source>
        <strain evidence="2 3">C-7-2</strain>
    </source>
</reference>
<dbReference type="Proteomes" id="UP000665047">
    <property type="component" value="Chromosome"/>
</dbReference>
<accession>A0ABX7VJ92</accession>
<feature type="transmembrane region" description="Helical" evidence="1">
    <location>
        <begin position="244"/>
        <end position="261"/>
    </location>
</feature>
<keyword evidence="1" id="KW-1133">Transmembrane helix</keyword>
<evidence type="ECO:0000313" key="3">
    <source>
        <dbReference type="Proteomes" id="UP000665047"/>
    </source>
</evidence>
<proteinExistence type="predicted"/>
<feature type="transmembrane region" description="Helical" evidence="1">
    <location>
        <begin position="158"/>
        <end position="176"/>
    </location>
</feature>
<keyword evidence="1" id="KW-0472">Membrane</keyword>
<feature type="transmembrane region" description="Helical" evidence="1">
    <location>
        <begin position="118"/>
        <end position="138"/>
    </location>
</feature>
<name>A0ABX7VJ92_XENBU</name>
<evidence type="ECO:0000313" key="2">
    <source>
        <dbReference type="EMBL" id="QTL39807.1"/>
    </source>
</evidence>
<protein>
    <recommendedName>
        <fullName evidence="4">Inner membrane protein</fullName>
    </recommendedName>
</protein>
<keyword evidence="3" id="KW-1185">Reference proteome</keyword>
<evidence type="ECO:0000256" key="1">
    <source>
        <dbReference type="SAM" id="Phobius"/>
    </source>
</evidence>
<feature type="transmembrane region" description="Helical" evidence="1">
    <location>
        <begin position="354"/>
        <end position="374"/>
    </location>
</feature>
<feature type="transmembrane region" description="Helical" evidence="1">
    <location>
        <begin position="12"/>
        <end position="35"/>
    </location>
</feature>
<dbReference type="RefSeq" id="WP_209027494.1">
    <property type="nucleotide sequence ID" value="NZ_CP072455.1"/>
</dbReference>
<feature type="transmembrane region" description="Helical" evidence="1">
    <location>
        <begin position="292"/>
        <end position="310"/>
    </location>
</feature>
<organism evidence="2 3">
    <name type="scientific">Xenorhabdus budapestensis</name>
    <dbReference type="NCBI Taxonomy" id="290110"/>
    <lineage>
        <taxon>Bacteria</taxon>
        <taxon>Pseudomonadati</taxon>
        <taxon>Pseudomonadota</taxon>
        <taxon>Gammaproteobacteria</taxon>
        <taxon>Enterobacterales</taxon>
        <taxon>Morganellaceae</taxon>
        <taxon>Xenorhabdus</taxon>
    </lineage>
</organism>
<gene>
    <name evidence="2" type="ORF">HGO23_19030</name>
</gene>
<feature type="transmembrane region" description="Helical" evidence="1">
    <location>
        <begin position="197"/>
        <end position="224"/>
    </location>
</feature>
<dbReference type="EMBL" id="CP072455">
    <property type="protein sequence ID" value="QTL39807.1"/>
    <property type="molecule type" value="Genomic_DNA"/>
</dbReference>
<keyword evidence="1" id="KW-0812">Transmembrane</keyword>